<dbReference type="InterPro" id="IPR010502">
    <property type="entry name" value="Carb-bd_dom_fam9"/>
</dbReference>
<dbReference type="Proteomes" id="UP000245762">
    <property type="component" value="Unassembled WGS sequence"/>
</dbReference>
<feature type="domain" description="Carbohydrate-binding" evidence="1">
    <location>
        <begin position="42"/>
        <end position="199"/>
    </location>
</feature>
<feature type="domain" description="DUF5916" evidence="2">
    <location>
        <begin position="239"/>
        <end position="353"/>
    </location>
</feature>
<dbReference type="GO" id="GO:0016052">
    <property type="term" value="P:carbohydrate catabolic process"/>
    <property type="evidence" value="ECO:0007669"/>
    <property type="project" value="InterPro"/>
</dbReference>
<evidence type="ECO:0000313" key="3">
    <source>
        <dbReference type="EMBL" id="PWL39579.1"/>
    </source>
</evidence>
<proteinExistence type="predicted"/>
<dbReference type="Pfam" id="PF06452">
    <property type="entry name" value="CBM9_1"/>
    <property type="match status" value="1"/>
</dbReference>
<reference evidence="3 4" key="1">
    <citation type="submission" date="2018-05" db="EMBL/GenBank/DDBJ databases">
        <title>Complete genome sequence of Flagellimonas aquimarina ECD12 isolated from seaweed Ecklonia cava.</title>
        <authorList>
            <person name="Choi S."/>
            <person name="Seong C."/>
        </authorList>
    </citation>
    <scope>NUCLEOTIDE SEQUENCE [LARGE SCALE GENOMIC DNA]</scope>
    <source>
        <strain evidence="3 4">ECD12</strain>
    </source>
</reference>
<dbReference type="OrthoDB" id="9786766at2"/>
<dbReference type="EMBL" id="QGEG01000001">
    <property type="protein sequence ID" value="PWL39579.1"/>
    <property type="molecule type" value="Genomic_DNA"/>
</dbReference>
<dbReference type="CDD" id="cd09618">
    <property type="entry name" value="CBM9_like_2"/>
    <property type="match status" value="1"/>
</dbReference>
<keyword evidence="4" id="KW-1185">Reference proteome</keyword>
<dbReference type="RefSeq" id="WP_109659593.1">
    <property type="nucleotide sequence ID" value="NZ_QGEG01000001.1"/>
</dbReference>
<gene>
    <name evidence="3" type="ORF">DKG77_01725</name>
</gene>
<sequence length="731" mass="83189">MRNTVTLTLLCIVVSLNGQTIFEPPIDKISVSATFTGNSVKIDGELTETAWEEAKVLTNFIQIEPNQGETSQFNTFVRVLYDEQNLYIGAFCEDLEGKKGVRVPDLARDFSFRTNDTFAIGIDGFLDERNSITIATNPYGTQKDYLSFDDTFFDARWNGLWKVRTSITDKGWYAEFQIPWKTLRYNETGDTSSKWGINFVRQRRKSNEISAWSPYPRAYGFNRSEYFGWLMQVKPKKPSTNIQINPYILSEYIETKENGETQTSENNYTIGGELKWALNTNTLMDLTFNTDFAQAEADRQVNNISRFSVFFPERRQFFLENASLFGAGLYSDTGGSGNLSIIPFFSRRIGLDSNGMPLRIDAGLRLVHQSTDQSFGVMGIKEDGGTSSSASYNFVGRYVKNFGKQNRLGIITTTKIQNENTNIIGGLDGFFRMNKVHSIGFTAMTSVDTQNDELGFGGYLQYRYDTNSVNAWWTQSILDERFKPELGFVSRTNVFATSPGVVANYRGEKLPFKKFLRAYRPRIIGNWFYEASSGKLTEREISISPFWLEAQNGGFFSFTTSFSEQNVSNAFTLLNEEIAVGSYNYTRYNFGIGTDPSGKVSAEMNYEFGDFYNGNLNSWNTSLTIIPIPHIFLSGTINSNSYDSLGTGLNTRTADLYTLESRIFLNPRISLSGLYQRNTQNNSDFYNIRFAWEYNPLSYVFLVFNSNQKNIAEDTFLERQAIVKLSFLKQF</sequence>
<evidence type="ECO:0000313" key="4">
    <source>
        <dbReference type="Proteomes" id="UP000245762"/>
    </source>
</evidence>
<name>A0A316L3T3_9FLAO</name>
<dbReference type="GO" id="GO:0004553">
    <property type="term" value="F:hydrolase activity, hydrolyzing O-glycosyl compounds"/>
    <property type="evidence" value="ECO:0007669"/>
    <property type="project" value="InterPro"/>
</dbReference>
<comment type="caution">
    <text evidence="3">The sequence shown here is derived from an EMBL/GenBank/DDBJ whole genome shotgun (WGS) entry which is preliminary data.</text>
</comment>
<dbReference type="SUPFAM" id="SSF49344">
    <property type="entry name" value="CBD9-like"/>
    <property type="match status" value="1"/>
</dbReference>
<dbReference type="Pfam" id="PF19313">
    <property type="entry name" value="DUF5916"/>
    <property type="match status" value="1"/>
</dbReference>
<evidence type="ECO:0000259" key="2">
    <source>
        <dbReference type="Pfam" id="PF19313"/>
    </source>
</evidence>
<evidence type="ECO:0000259" key="1">
    <source>
        <dbReference type="Pfam" id="PF06452"/>
    </source>
</evidence>
<dbReference type="AlphaFoldDB" id="A0A316L3T3"/>
<dbReference type="Gene3D" id="2.60.40.1190">
    <property type="match status" value="1"/>
</dbReference>
<accession>A0A316L3T3</accession>
<dbReference type="GO" id="GO:0030246">
    <property type="term" value="F:carbohydrate binding"/>
    <property type="evidence" value="ECO:0007669"/>
    <property type="project" value="InterPro"/>
</dbReference>
<dbReference type="InterPro" id="IPR045670">
    <property type="entry name" value="DUF5916"/>
</dbReference>
<protein>
    <submittedName>
        <fullName evidence="3">Uncharacterized protein</fullName>
    </submittedName>
</protein>
<organism evidence="3 4">
    <name type="scientific">Flagellimonas aquimarina</name>
    <dbReference type="NCBI Taxonomy" id="2201895"/>
    <lineage>
        <taxon>Bacteria</taxon>
        <taxon>Pseudomonadati</taxon>
        <taxon>Bacteroidota</taxon>
        <taxon>Flavobacteriia</taxon>
        <taxon>Flavobacteriales</taxon>
        <taxon>Flavobacteriaceae</taxon>
        <taxon>Flagellimonas</taxon>
    </lineage>
</organism>